<feature type="chain" id="PRO_5046791054" description="6-bladed beta-propeller" evidence="1">
    <location>
        <begin position="26"/>
        <end position="400"/>
    </location>
</feature>
<evidence type="ECO:0000313" key="3">
    <source>
        <dbReference type="Proteomes" id="UP001593833"/>
    </source>
</evidence>
<evidence type="ECO:0008006" key="4">
    <source>
        <dbReference type="Google" id="ProtNLM"/>
    </source>
</evidence>
<protein>
    <recommendedName>
        <fullName evidence="4">6-bladed beta-propeller</fullName>
    </recommendedName>
</protein>
<evidence type="ECO:0000313" key="2">
    <source>
        <dbReference type="EMBL" id="MFC1572197.1"/>
    </source>
</evidence>
<accession>A0ABV6YIN9</accession>
<comment type="caution">
    <text evidence="2">The sequence shown here is derived from an EMBL/GenBank/DDBJ whole genome shotgun (WGS) entry which is preliminary data.</text>
</comment>
<gene>
    <name evidence="2" type="ORF">ACFL6M_01235</name>
</gene>
<evidence type="ECO:0000256" key="1">
    <source>
        <dbReference type="SAM" id="SignalP"/>
    </source>
</evidence>
<keyword evidence="1" id="KW-0732">Signal</keyword>
<sequence>MSTITLRTAAITAVVLAFAAGSSGAQVPRLDNDREPAEGSVTITLEPRWTIGDTEDGALLGTIERVLTAKDGRIWLMDSQLSHVLECSPEGEVVRTLGRGGDGPGELTNPRDMVRFADGTLGLVKMFPGKIVLLASDGSPAGTIKPSVDDAATGGFLTLHRALQTGGTLLLGGSVMTMDPGTPVQTRTFFLSRFERDGSRIAELTRAVVSLDLRTGELHESWQEFVWSRMDVASDGTVVVCIPRDALELSWFSSEGTLLRSATLPVESWKRNKRAHDRMFGILAKQADHVPGTEAVAAPTEPAVVDLFVRGNGEVWCLTARSMWEAEEGTFACYDVFDDSGRYARRVRVICDGDAVRDRLLISGDRAFLITGYWDAVYQVQNSATDGAASPMAVTCFRIR</sequence>
<dbReference type="SUPFAM" id="SSF63829">
    <property type="entry name" value="Calcium-dependent phosphotriesterase"/>
    <property type="match status" value="1"/>
</dbReference>
<proteinExistence type="predicted"/>
<name>A0ABV6YIN9_UNCEI</name>
<feature type="signal peptide" evidence="1">
    <location>
        <begin position="1"/>
        <end position="25"/>
    </location>
</feature>
<organism evidence="2 3">
    <name type="scientific">Eiseniibacteriota bacterium</name>
    <dbReference type="NCBI Taxonomy" id="2212470"/>
    <lineage>
        <taxon>Bacteria</taxon>
        <taxon>Candidatus Eiseniibacteriota</taxon>
    </lineage>
</organism>
<keyword evidence="3" id="KW-1185">Reference proteome</keyword>
<reference evidence="2 3" key="1">
    <citation type="submission" date="2024-09" db="EMBL/GenBank/DDBJ databases">
        <authorList>
            <person name="D'Angelo T."/>
        </authorList>
    </citation>
    <scope>NUCLEOTIDE SEQUENCE [LARGE SCALE GENOMIC DNA]</scope>
    <source>
        <strain evidence="2">SAG AM-320-E07</strain>
    </source>
</reference>
<dbReference type="EMBL" id="JBHPKH010000006">
    <property type="protein sequence ID" value="MFC1572197.1"/>
    <property type="molecule type" value="Genomic_DNA"/>
</dbReference>
<dbReference type="Proteomes" id="UP001593833">
    <property type="component" value="Unassembled WGS sequence"/>
</dbReference>